<dbReference type="KEGG" id="ang:An04g10300"/>
<feature type="transmembrane region" description="Helical" evidence="8">
    <location>
        <begin position="129"/>
        <end position="147"/>
    </location>
</feature>
<evidence type="ECO:0000256" key="1">
    <source>
        <dbReference type="ARBA" id="ARBA00004141"/>
    </source>
</evidence>
<organism evidence="10">
    <name type="scientific">Aspergillus niger</name>
    <dbReference type="NCBI Taxonomy" id="5061"/>
    <lineage>
        <taxon>Eukaryota</taxon>
        <taxon>Fungi</taxon>
        <taxon>Dikarya</taxon>
        <taxon>Ascomycota</taxon>
        <taxon>Pezizomycotina</taxon>
        <taxon>Eurotiomycetes</taxon>
        <taxon>Eurotiomycetidae</taxon>
        <taxon>Eurotiales</taxon>
        <taxon>Aspergillaceae</taxon>
        <taxon>Aspergillus</taxon>
        <taxon>Aspergillus subgen. Circumdati</taxon>
    </lineage>
</organism>
<reference evidence="10" key="2">
    <citation type="submission" date="2025-08" db="UniProtKB">
        <authorList>
            <consortium name="RefSeq"/>
        </authorList>
    </citation>
    <scope>IDENTIFICATION</scope>
</reference>
<dbReference type="Pfam" id="PF03798">
    <property type="entry name" value="TRAM_LAG1_CLN8"/>
    <property type="match status" value="1"/>
</dbReference>
<evidence type="ECO:0000256" key="4">
    <source>
        <dbReference type="ARBA" id="ARBA00022989"/>
    </source>
</evidence>
<evidence type="ECO:0000256" key="5">
    <source>
        <dbReference type="ARBA" id="ARBA00023136"/>
    </source>
</evidence>
<evidence type="ECO:0000313" key="10">
    <source>
        <dbReference type="RefSeq" id="XP_059603697.1"/>
    </source>
</evidence>
<evidence type="ECO:0000256" key="3">
    <source>
        <dbReference type="ARBA" id="ARBA00022692"/>
    </source>
</evidence>
<dbReference type="GeneID" id="4991431"/>
<dbReference type="PROSITE" id="PS50922">
    <property type="entry name" value="TLC"/>
    <property type="match status" value="1"/>
</dbReference>
<comment type="similarity">
    <text evidence="2">Belongs to the sphingosine N-acyltransferase family.</text>
</comment>
<dbReference type="PANTHER" id="PTHR12560">
    <property type="entry name" value="LONGEVITY ASSURANCE FACTOR 1 LAG1"/>
    <property type="match status" value="1"/>
</dbReference>
<dbReference type="VEuPathDB" id="FungiDB:An04g10300"/>
<keyword evidence="3 6" id="KW-0812">Transmembrane</keyword>
<gene>
    <name evidence="10" type="ORF">An04g10300</name>
</gene>
<dbReference type="SMART" id="SM00724">
    <property type="entry name" value="TLC"/>
    <property type="match status" value="1"/>
</dbReference>
<evidence type="ECO:0000256" key="7">
    <source>
        <dbReference type="SAM" id="MobiDB-lite"/>
    </source>
</evidence>
<keyword evidence="4 8" id="KW-1133">Transmembrane helix</keyword>
<feature type="region of interest" description="Disordered" evidence="7">
    <location>
        <begin position="350"/>
        <end position="404"/>
    </location>
</feature>
<dbReference type="RefSeq" id="XP_059603697.1">
    <property type="nucleotide sequence ID" value="XM_059747819.1"/>
</dbReference>
<evidence type="ECO:0000259" key="9">
    <source>
        <dbReference type="PROSITE" id="PS50922"/>
    </source>
</evidence>
<reference evidence="10" key="1">
    <citation type="submission" date="2025-02" db="EMBL/GenBank/DDBJ databases">
        <authorList>
            <consortium name="NCBI Genome Project"/>
        </authorList>
    </citation>
    <scope>NUCLEOTIDE SEQUENCE</scope>
</reference>
<feature type="transmembrane region" description="Helical" evidence="8">
    <location>
        <begin position="413"/>
        <end position="432"/>
    </location>
</feature>
<feature type="compositionally biased region" description="Basic and acidic residues" evidence="7">
    <location>
        <begin position="350"/>
        <end position="369"/>
    </location>
</feature>
<proteinExistence type="inferred from homology"/>
<name>A0AAJ8E1N1_ASPNG</name>
<feature type="transmembrane region" description="Helical" evidence="8">
    <location>
        <begin position="315"/>
        <end position="342"/>
    </location>
</feature>
<dbReference type="PANTHER" id="PTHR12560:SF0">
    <property type="entry name" value="LD18904P"/>
    <property type="match status" value="1"/>
</dbReference>
<comment type="subcellular location">
    <subcellularLocation>
        <location evidence="1">Membrane</location>
        <topology evidence="1">Multi-pass membrane protein</topology>
    </subcellularLocation>
</comment>
<keyword evidence="5 6" id="KW-0472">Membrane</keyword>
<feature type="transmembrane region" description="Helical" evidence="8">
    <location>
        <begin position="85"/>
        <end position="108"/>
    </location>
</feature>
<feature type="domain" description="TLC" evidence="9">
    <location>
        <begin position="123"/>
        <end position="346"/>
    </location>
</feature>
<dbReference type="GO" id="GO:0016020">
    <property type="term" value="C:membrane"/>
    <property type="evidence" value="ECO:0007669"/>
    <property type="project" value="UniProtKB-SubCell"/>
</dbReference>
<protein>
    <recommendedName>
        <fullName evidence="9">TLC domain-containing protein</fullName>
    </recommendedName>
</protein>
<dbReference type="InterPro" id="IPR006634">
    <property type="entry name" value="TLC-dom"/>
</dbReference>
<evidence type="ECO:0000256" key="8">
    <source>
        <dbReference type="SAM" id="Phobius"/>
    </source>
</evidence>
<evidence type="ECO:0000256" key="2">
    <source>
        <dbReference type="ARBA" id="ARBA00009808"/>
    </source>
</evidence>
<accession>A0AAJ8E1N1</accession>
<dbReference type="InterPro" id="IPR016439">
    <property type="entry name" value="Lag1/Lac1-like"/>
</dbReference>
<sequence length="469" mass="53766">MPASSTDMSRRGSHRYHPYSSIAVPLQRPATDGATPGIDISFQLVVFLLLTHLGVPALRPYTSKFFRLSYCNQSTEKYGIGYDDLYFIAFWIILLTGLRASCMKYILAPLSRRWGVSKAKDATRFAEQGWISLYYSMMWTLGMYLYYKSPYFLNMEELWTEWPQREMDGLVKAYYLGQLSFWIQQVLVINIEDRRKDHWQMLTHHFVTISLMATSYVYHQTKVGHLILVLMDVIDLFLPVSKCLKYLGFTTICDILFGLFIVSWLFARHLLFLITCWSIYTDFPRIGPFPVPENWGYLIEPFYDPAGTVCMNNTIMYSFLSFLLLLQVLMVIWFAIIARIAIRVLEGRRADDPRSDGEQDELVEKEQRNNEAPQGSAKNISGNAVSQDRWQQHTGGRQRRALRQPPGWTQDTLASVVYALLGSITVIAYSFFGRLAVNPARGQGNPIGCMGRQVARPYVFLVLTSSGPG</sequence>
<feature type="compositionally biased region" description="Polar residues" evidence="7">
    <location>
        <begin position="370"/>
        <end position="395"/>
    </location>
</feature>
<dbReference type="AlphaFoldDB" id="A0AAJ8E1N1"/>
<evidence type="ECO:0000256" key="6">
    <source>
        <dbReference type="PROSITE-ProRule" id="PRU00205"/>
    </source>
</evidence>
<feature type="transmembrane region" description="Helical" evidence="8">
    <location>
        <begin position="256"/>
        <end position="280"/>
    </location>
</feature>